<evidence type="ECO:0000313" key="4">
    <source>
        <dbReference type="Proteomes" id="UP000176527"/>
    </source>
</evidence>
<dbReference type="Pfam" id="PF01370">
    <property type="entry name" value="Epimerase"/>
    <property type="match status" value="1"/>
</dbReference>
<protein>
    <recommendedName>
        <fullName evidence="2">NAD-dependent epimerase/dehydratase domain-containing protein</fullName>
    </recommendedName>
</protein>
<dbReference type="AlphaFoldDB" id="A0A1F5KEM3"/>
<feature type="domain" description="NAD-dependent epimerase/dehydratase" evidence="2">
    <location>
        <begin position="3"/>
        <end position="200"/>
    </location>
</feature>
<dbReference type="InterPro" id="IPR001509">
    <property type="entry name" value="Epimerase_deHydtase"/>
</dbReference>
<evidence type="ECO:0000313" key="3">
    <source>
        <dbReference type="EMBL" id="OGE39396.1"/>
    </source>
</evidence>
<dbReference type="EMBL" id="MFDE01000001">
    <property type="protein sequence ID" value="OGE39396.1"/>
    <property type="molecule type" value="Genomic_DNA"/>
</dbReference>
<dbReference type="PANTHER" id="PTHR43000">
    <property type="entry name" value="DTDP-D-GLUCOSE 4,6-DEHYDRATASE-RELATED"/>
    <property type="match status" value="1"/>
</dbReference>
<comment type="similarity">
    <text evidence="1">Belongs to the NAD(P)-dependent epimerase/dehydratase family.</text>
</comment>
<reference evidence="3 4" key="1">
    <citation type="journal article" date="2016" name="Nat. Commun.">
        <title>Thousands of microbial genomes shed light on interconnected biogeochemical processes in an aquifer system.</title>
        <authorList>
            <person name="Anantharaman K."/>
            <person name="Brown C.T."/>
            <person name="Hug L.A."/>
            <person name="Sharon I."/>
            <person name="Castelle C.J."/>
            <person name="Probst A.J."/>
            <person name="Thomas B.C."/>
            <person name="Singh A."/>
            <person name="Wilkins M.J."/>
            <person name="Karaoz U."/>
            <person name="Brodie E.L."/>
            <person name="Williams K.H."/>
            <person name="Hubbard S.S."/>
            <person name="Banfield J.F."/>
        </authorList>
    </citation>
    <scope>NUCLEOTIDE SEQUENCE [LARGE SCALE GENOMIC DNA]</scope>
</reference>
<evidence type="ECO:0000256" key="1">
    <source>
        <dbReference type="ARBA" id="ARBA00007637"/>
    </source>
</evidence>
<proteinExistence type="inferred from homology"/>
<comment type="caution">
    <text evidence="3">The sequence shown here is derived from an EMBL/GenBank/DDBJ whole genome shotgun (WGS) entry which is preliminary data.</text>
</comment>
<dbReference type="InterPro" id="IPR036291">
    <property type="entry name" value="NAD(P)-bd_dom_sf"/>
</dbReference>
<dbReference type="Gene3D" id="3.40.50.720">
    <property type="entry name" value="NAD(P)-binding Rossmann-like Domain"/>
    <property type="match status" value="1"/>
</dbReference>
<evidence type="ECO:0000259" key="2">
    <source>
        <dbReference type="Pfam" id="PF01370"/>
    </source>
</evidence>
<sequence length="272" mass="30509">MTIAITGAEGFLGKAVVNCLRAKKIPYTIFDFKKHNLLKPKTLKSLVSDKDIIIHLAAINRGDNIELCKTNILGTISLLEAAAKYAPSSKIIFASTFQVYLKNSLYGLSKKTGEDLIIQYTKKTNLKGIIFRISNIYGPGGKPFYNSVIATFAHLIKTGKELRVNGNGSQKRDYLYVDDVADAIIKAVHYTPKNPAEIFDICSGKETSLNSILKILKEVSGKNFKVEYNKDVKENRWPISNKTFNKATEFLNWKPKMPLSKGLKNVMNFYED</sequence>
<accession>A0A1F5KEM3</accession>
<dbReference type="Proteomes" id="UP000176527">
    <property type="component" value="Unassembled WGS sequence"/>
</dbReference>
<gene>
    <name evidence="3" type="ORF">A3F00_02060</name>
</gene>
<name>A0A1F5KEM3_9BACT</name>
<dbReference type="SUPFAM" id="SSF51735">
    <property type="entry name" value="NAD(P)-binding Rossmann-fold domains"/>
    <property type="match status" value="1"/>
</dbReference>
<organism evidence="3 4">
    <name type="scientific">Candidatus Daviesbacteria bacterium RIFCSPHIGHO2_12_FULL_37_11</name>
    <dbReference type="NCBI Taxonomy" id="1797777"/>
    <lineage>
        <taxon>Bacteria</taxon>
        <taxon>Candidatus Daviesiibacteriota</taxon>
    </lineage>
</organism>